<evidence type="ECO:0000256" key="1">
    <source>
        <dbReference type="ARBA" id="ARBA00006242"/>
    </source>
</evidence>
<dbReference type="EMBL" id="DVNC01000029">
    <property type="protein sequence ID" value="HIU53353.1"/>
    <property type="molecule type" value="Genomic_DNA"/>
</dbReference>
<reference evidence="7" key="1">
    <citation type="submission" date="2020-10" db="EMBL/GenBank/DDBJ databases">
        <authorList>
            <person name="Gilroy R."/>
        </authorList>
    </citation>
    <scope>NUCLEOTIDE SEQUENCE</scope>
    <source>
        <strain evidence="7">ChiW3-316</strain>
    </source>
</reference>
<organism evidence="7 8">
    <name type="scientific">Candidatus Scatocola faecipullorum</name>
    <dbReference type="NCBI Taxonomy" id="2840917"/>
    <lineage>
        <taxon>Bacteria</taxon>
        <taxon>Pseudomonadati</taxon>
        <taxon>Pseudomonadota</taxon>
        <taxon>Alphaproteobacteria</taxon>
        <taxon>Rhodospirillales</taxon>
        <taxon>Rhodospirillaceae</taxon>
        <taxon>Rhodospirillaceae incertae sedis</taxon>
        <taxon>Candidatus Scatocola</taxon>
    </lineage>
</organism>
<keyword evidence="2 5" id="KW-0689">Ribosomal protein</keyword>
<sequence length="267" mass="29976">MTLPTFTLRQMVEAGVHFGHHARRWNPSMAPYIYGKKDNIHIIDLQKTYPMLYTALNAAREVAAQGGKILFVGTKRQAQDLIKENAERCGQYYVNHRWLGGMLTNWKTVYKSISRLVKLNEMFEKNAFDGYTKKEMQNIKKEQEKLNKELGGIMNMGGQPDMLFVIDTPKEDLAIKEAKKLGIPVIGICDTNANPNEVDFPVPGNDDAIRAIQFYCELVSSAVLDGMQAEIAAQGVKVEEAVENIEAKPAKKRTAKKAKEEVEAVAE</sequence>
<dbReference type="InterPro" id="IPR023591">
    <property type="entry name" value="Ribosomal_uS2_flav_dom_sf"/>
</dbReference>
<evidence type="ECO:0000313" key="7">
    <source>
        <dbReference type="EMBL" id="HIU53353.1"/>
    </source>
</evidence>
<dbReference type="PANTHER" id="PTHR12534:SF0">
    <property type="entry name" value="SMALL RIBOSOMAL SUBUNIT PROTEIN US2M"/>
    <property type="match status" value="1"/>
</dbReference>
<reference evidence="7" key="2">
    <citation type="journal article" date="2021" name="PeerJ">
        <title>Extensive microbial diversity within the chicken gut microbiome revealed by metagenomics and culture.</title>
        <authorList>
            <person name="Gilroy R."/>
            <person name="Ravi A."/>
            <person name="Getino M."/>
            <person name="Pursley I."/>
            <person name="Horton D.L."/>
            <person name="Alikhan N.F."/>
            <person name="Baker D."/>
            <person name="Gharbi K."/>
            <person name="Hall N."/>
            <person name="Watson M."/>
            <person name="Adriaenssens E.M."/>
            <person name="Foster-Nyarko E."/>
            <person name="Jarju S."/>
            <person name="Secka A."/>
            <person name="Antonio M."/>
            <person name="Oren A."/>
            <person name="Chaudhuri R.R."/>
            <person name="La Ragione R."/>
            <person name="Hildebrand F."/>
            <person name="Pallen M.J."/>
        </authorList>
    </citation>
    <scope>NUCLEOTIDE SEQUENCE</scope>
    <source>
        <strain evidence="7">ChiW3-316</strain>
    </source>
</reference>
<gene>
    <name evidence="5 7" type="primary">rpsB</name>
    <name evidence="7" type="ORF">IAD20_04650</name>
</gene>
<dbReference type="InterPro" id="IPR001865">
    <property type="entry name" value="Ribosomal_uS2"/>
</dbReference>
<dbReference type="FunFam" id="1.10.287.610:FF:000001">
    <property type="entry name" value="30S ribosomal protein S2"/>
    <property type="match status" value="1"/>
</dbReference>
<dbReference type="HAMAP" id="MF_00291_B">
    <property type="entry name" value="Ribosomal_uS2_B"/>
    <property type="match status" value="1"/>
</dbReference>
<dbReference type="Gene3D" id="1.10.287.610">
    <property type="entry name" value="Helix hairpin bin"/>
    <property type="match status" value="1"/>
</dbReference>
<dbReference type="PROSITE" id="PS00962">
    <property type="entry name" value="RIBOSOMAL_S2_1"/>
    <property type="match status" value="1"/>
</dbReference>
<dbReference type="PANTHER" id="PTHR12534">
    <property type="entry name" value="30S RIBOSOMAL PROTEIN S2 PROKARYOTIC AND ORGANELLAR"/>
    <property type="match status" value="1"/>
</dbReference>
<dbReference type="Gene3D" id="3.40.50.10490">
    <property type="entry name" value="Glucose-6-phosphate isomerase like protein, domain 1"/>
    <property type="match status" value="1"/>
</dbReference>
<name>A0A9D1M3S8_9PROT</name>
<dbReference type="NCBIfam" id="TIGR01011">
    <property type="entry name" value="rpsB_bact"/>
    <property type="match status" value="1"/>
</dbReference>
<dbReference type="Proteomes" id="UP000824107">
    <property type="component" value="Unassembled WGS sequence"/>
</dbReference>
<protein>
    <recommendedName>
        <fullName evidence="4 5">Small ribosomal subunit protein uS2</fullName>
    </recommendedName>
</protein>
<evidence type="ECO:0000313" key="8">
    <source>
        <dbReference type="Proteomes" id="UP000824107"/>
    </source>
</evidence>
<evidence type="ECO:0000256" key="6">
    <source>
        <dbReference type="RuleBase" id="RU003631"/>
    </source>
</evidence>
<dbReference type="CDD" id="cd01425">
    <property type="entry name" value="RPS2"/>
    <property type="match status" value="1"/>
</dbReference>
<dbReference type="Pfam" id="PF00318">
    <property type="entry name" value="Ribosomal_S2"/>
    <property type="match status" value="1"/>
</dbReference>
<accession>A0A9D1M3S8</accession>
<comment type="caution">
    <text evidence="7">The sequence shown here is derived from an EMBL/GenBank/DDBJ whole genome shotgun (WGS) entry which is preliminary data.</text>
</comment>
<dbReference type="GO" id="GO:0006412">
    <property type="term" value="P:translation"/>
    <property type="evidence" value="ECO:0007669"/>
    <property type="project" value="UniProtKB-UniRule"/>
</dbReference>
<dbReference type="AlphaFoldDB" id="A0A9D1M3S8"/>
<evidence type="ECO:0000256" key="4">
    <source>
        <dbReference type="ARBA" id="ARBA00035256"/>
    </source>
</evidence>
<dbReference type="PRINTS" id="PR00395">
    <property type="entry name" value="RIBOSOMALS2"/>
</dbReference>
<evidence type="ECO:0000256" key="5">
    <source>
        <dbReference type="HAMAP-Rule" id="MF_00291"/>
    </source>
</evidence>
<dbReference type="GO" id="GO:0022627">
    <property type="term" value="C:cytosolic small ribosomal subunit"/>
    <property type="evidence" value="ECO:0007669"/>
    <property type="project" value="TreeGrafter"/>
</dbReference>
<evidence type="ECO:0000256" key="2">
    <source>
        <dbReference type="ARBA" id="ARBA00022980"/>
    </source>
</evidence>
<keyword evidence="3 5" id="KW-0687">Ribonucleoprotein</keyword>
<proteinExistence type="inferred from homology"/>
<dbReference type="SUPFAM" id="SSF52313">
    <property type="entry name" value="Ribosomal protein S2"/>
    <property type="match status" value="1"/>
</dbReference>
<evidence type="ECO:0000256" key="3">
    <source>
        <dbReference type="ARBA" id="ARBA00023274"/>
    </source>
</evidence>
<dbReference type="InterPro" id="IPR018130">
    <property type="entry name" value="Ribosomal_uS2_CS"/>
</dbReference>
<dbReference type="GO" id="GO:0003735">
    <property type="term" value="F:structural constituent of ribosome"/>
    <property type="evidence" value="ECO:0007669"/>
    <property type="project" value="InterPro"/>
</dbReference>
<dbReference type="InterPro" id="IPR005706">
    <property type="entry name" value="Ribosomal_uS2_bac/mit/plastid"/>
</dbReference>
<comment type="similarity">
    <text evidence="1 5 6">Belongs to the universal ribosomal protein uS2 family.</text>
</comment>
<dbReference type="PROSITE" id="PS00963">
    <property type="entry name" value="RIBOSOMAL_S2_2"/>
    <property type="match status" value="1"/>
</dbReference>